<dbReference type="AlphaFoldDB" id="A0A835P6B2"/>
<accession>A0A835P6B2</accession>
<dbReference type="Gene3D" id="3.40.50.11340">
    <property type="match status" value="1"/>
</dbReference>
<dbReference type="PANTHER" id="PTHR36050">
    <property type="entry name" value="O-FUCOSYLTRANSFERASE 30"/>
    <property type="match status" value="1"/>
</dbReference>
<proteinExistence type="predicted"/>
<protein>
    <recommendedName>
        <fullName evidence="3">O-fucosyltransferase family protein</fullName>
    </recommendedName>
</protein>
<organism evidence="1 2">
    <name type="scientific">Vanilla planifolia</name>
    <name type="common">Vanilla</name>
    <dbReference type="NCBI Taxonomy" id="51239"/>
    <lineage>
        <taxon>Eukaryota</taxon>
        <taxon>Viridiplantae</taxon>
        <taxon>Streptophyta</taxon>
        <taxon>Embryophyta</taxon>
        <taxon>Tracheophyta</taxon>
        <taxon>Spermatophyta</taxon>
        <taxon>Magnoliopsida</taxon>
        <taxon>Liliopsida</taxon>
        <taxon>Asparagales</taxon>
        <taxon>Orchidaceae</taxon>
        <taxon>Vanilloideae</taxon>
        <taxon>Vanilleae</taxon>
        <taxon>Vanilla</taxon>
    </lineage>
</organism>
<dbReference type="EMBL" id="JADCNM010000467">
    <property type="protein sequence ID" value="KAG0447364.1"/>
    <property type="molecule type" value="Genomic_DNA"/>
</dbReference>
<reference evidence="1 2" key="1">
    <citation type="journal article" date="2020" name="Nat. Food">
        <title>A phased Vanilla planifolia genome enables genetic improvement of flavour and production.</title>
        <authorList>
            <person name="Hasing T."/>
            <person name="Tang H."/>
            <person name="Brym M."/>
            <person name="Khazi F."/>
            <person name="Huang T."/>
            <person name="Chambers A.H."/>
        </authorList>
    </citation>
    <scope>NUCLEOTIDE SEQUENCE [LARGE SCALE GENOMIC DNA]</scope>
    <source>
        <tissue evidence="1">Leaf</tissue>
    </source>
</reference>
<name>A0A835P6B2_VANPL</name>
<dbReference type="OrthoDB" id="1882547at2759"/>
<dbReference type="PANTHER" id="PTHR36050:SF1">
    <property type="entry name" value="O-FUCOSYLTRANSFERASE 30"/>
    <property type="match status" value="1"/>
</dbReference>
<evidence type="ECO:0000313" key="2">
    <source>
        <dbReference type="Proteomes" id="UP000639772"/>
    </source>
</evidence>
<comment type="caution">
    <text evidence="1">The sequence shown here is derived from an EMBL/GenBank/DDBJ whole genome shotgun (WGS) entry which is preliminary data.</text>
</comment>
<evidence type="ECO:0000313" key="1">
    <source>
        <dbReference type="EMBL" id="KAG0447364.1"/>
    </source>
</evidence>
<gene>
    <name evidence="1" type="ORF">HPP92_028355</name>
</gene>
<dbReference type="Proteomes" id="UP000639772">
    <property type="component" value="Unassembled WGS sequence"/>
</dbReference>
<sequence>MAAWSPSSWWRKRSFWSKHYIVLLSLSFLFVLLFIVSSADRLKSFLLLKAPSRPGYEEIQCGPLTSSGAESLSGERFLWYAPHSGFSNQLSELRNAILFAAILNRTLIIPPVLDHHAVALGSCPKFRVTSPSDLRAAVWDHTMDLVRDRRYISMADIVDLSRVASTRIKTIDFRVFASMWCGLNIDGTCWGSRCCAVSAFGSSIHKDPSHCRSLLSGLHGNVNGCIHSVEEDCRTTVWTYQEGNDGTLDRFQPNEQLQKRKKVSYTRNYRDLHKAFGPGSAAYKSKVLSFGSLFTSPYKGSELYINIHEAPNDPQIQSLIKDIEFLPLAPEIVSAGKEIAQNVIKDPFLCAQLRLLDGQFKNHWKITFSELQQKLLALQSKRKENKDSRPIHVFIMTDLPYHNWTGTYLKVLVKDTKSYKLHTLNEKDELVVEAAKRVMAAEHSLKMGFLPGNVNSANNVKVCSPATLPDILLYIEEAVCSCASVGFVGTVGSTIAESILLMRKNSMCKM</sequence>
<evidence type="ECO:0008006" key="3">
    <source>
        <dbReference type="Google" id="ProtNLM"/>
    </source>
</evidence>